<feature type="compositionally biased region" description="Basic and acidic residues" evidence="7">
    <location>
        <begin position="21"/>
        <end position="31"/>
    </location>
</feature>
<dbReference type="Pfam" id="PF13909">
    <property type="entry name" value="zf-H2C2_5"/>
    <property type="match status" value="1"/>
</dbReference>
<evidence type="ECO:0000313" key="10">
    <source>
        <dbReference type="RefSeq" id="XP_035664079.1"/>
    </source>
</evidence>
<feature type="domain" description="C2H2-type" evidence="8">
    <location>
        <begin position="70"/>
        <end position="97"/>
    </location>
</feature>
<dbReference type="OrthoDB" id="30289at2759"/>
<keyword evidence="4" id="KW-0862">Zinc</keyword>
<dbReference type="RefSeq" id="XP_035664079.1">
    <property type="nucleotide sequence ID" value="XM_035808186.1"/>
</dbReference>
<dbReference type="FunFam" id="3.30.160.60:FF:001876">
    <property type="match status" value="1"/>
</dbReference>
<proteinExistence type="predicted"/>
<dbReference type="InterPro" id="IPR036236">
    <property type="entry name" value="Znf_C2H2_sf"/>
</dbReference>
<evidence type="ECO:0000256" key="7">
    <source>
        <dbReference type="SAM" id="MobiDB-lite"/>
    </source>
</evidence>
<dbReference type="SUPFAM" id="SSF57667">
    <property type="entry name" value="beta-beta-alpha zinc fingers"/>
    <property type="match status" value="3"/>
</dbReference>
<evidence type="ECO:0000256" key="5">
    <source>
        <dbReference type="ARBA" id="ARBA00023242"/>
    </source>
</evidence>
<dbReference type="SMART" id="SM00355">
    <property type="entry name" value="ZnF_C2H2"/>
    <property type="match status" value="3"/>
</dbReference>
<evidence type="ECO:0000313" key="9">
    <source>
        <dbReference type="Proteomes" id="UP000001554"/>
    </source>
</evidence>
<accession>A0A9J7HU38</accession>
<feature type="domain" description="C2H2-type" evidence="8">
    <location>
        <begin position="126"/>
        <end position="153"/>
    </location>
</feature>
<evidence type="ECO:0000256" key="3">
    <source>
        <dbReference type="ARBA" id="ARBA00022771"/>
    </source>
</evidence>
<dbReference type="PROSITE" id="PS50157">
    <property type="entry name" value="ZINC_FINGER_C2H2_2"/>
    <property type="match status" value="3"/>
</dbReference>
<name>A0A9J7HU38_BRAFL</name>
<dbReference type="KEGG" id="bfo:118407670"/>
<dbReference type="FunFam" id="3.30.160.60:FF:002459">
    <property type="entry name" value="myeloid zinc finger 1 isoform X5"/>
    <property type="match status" value="1"/>
</dbReference>
<organism evidence="9 10">
    <name type="scientific">Branchiostoma floridae</name>
    <name type="common">Florida lancelet</name>
    <name type="synonym">Amphioxus</name>
    <dbReference type="NCBI Taxonomy" id="7739"/>
    <lineage>
        <taxon>Eukaryota</taxon>
        <taxon>Metazoa</taxon>
        <taxon>Chordata</taxon>
        <taxon>Cephalochordata</taxon>
        <taxon>Leptocardii</taxon>
        <taxon>Amphioxiformes</taxon>
        <taxon>Branchiostomatidae</taxon>
        <taxon>Branchiostoma</taxon>
    </lineage>
</organism>
<dbReference type="GO" id="GO:0000981">
    <property type="term" value="F:DNA-binding transcription factor activity, RNA polymerase II-specific"/>
    <property type="evidence" value="ECO:0000318"/>
    <property type="project" value="GO_Central"/>
</dbReference>
<evidence type="ECO:0000256" key="1">
    <source>
        <dbReference type="ARBA" id="ARBA00022723"/>
    </source>
</evidence>
<gene>
    <name evidence="10" type="primary">LOC118407670</name>
</gene>
<evidence type="ECO:0000256" key="4">
    <source>
        <dbReference type="ARBA" id="ARBA00022833"/>
    </source>
</evidence>
<dbReference type="PANTHER" id="PTHR24393:SF163">
    <property type="entry name" value="GASTRULA ZINC FINGER PROTEIN XLCGF7.1-LIKE"/>
    <property type="match status" value="1"/>
</dbReference>
<dbReference type="InterPro" id="IPR013087">
    <property type="entry name" value="Znf_C2H2_type"/>
</dbReference>
<protein>
    <submittedName>
        <fullName evidence="10">Zinc finger protein 248-like</fullName>
    </submittedName>
</protein>
<sequence length="181" mass="20902">MAEKKDPDEALLQNKTTDTGGQRDRGGRDSAEETFYWEVKKTGSSSRLEQGEILKPDISAEKSYICKKPYKCDQCDYSTAWKYNLDQHVRNHTGKKPYMWKSALNQHLAKHTGEKPYLCEEWEKPFTCDRCDYSAAQKCTLDQHLMTHTGEKPYMCGECGHRTAEKSDLARHMRTHTGEKT</sequence>
<keyword evidence="3 6" id="KW-0863">Zinc-finger</keyword>
<evidence type="ECO:0000259" key="8">
    <source>
        <dbReference type="PROSITE" id="PS50157"/>
    </source>
</evidence>
<keyword evidence="9" id="KW-1185">Reference proteome</keyword>
<dbReference type="GO" id="GO:0008270">
    <property type="term" value="F:zinc ion binding"/>
    <property type="evidence" value="ECO:0007669"/>
    <property type="project" value="UniProtKB-KW"/>
</dbReference>
<keyword evidence="5" id="KW-0539">Nucleus</keyword>
<dbReference type="FunFam" id="3.30.160.60:FF:003030">
    <property type="match status" value="1"/>
</dbReference>
<keyword evidence="2" id="KW-0677">Repeat</keyword>
<dbReference type="Gene3D" id="3.30.160.60">
    <property type="entry name" value="Classic Zinc Finger"/>
    <property type="match status" value="4"/>
</dbReference>
<dbReference type="AlphaFoldDB" id="A0A9J7HU38"/>
<reference evidence="10" key="1">
    <citation type="submission" date="2025-08" db="UniProtKB">
        <authorList>
            <consortium name="RefSeq"/>
        </authorList>
    </citation>
    <scope>IDENTIFICATION</scope>
    <source>
        <strain evidence="10">S238N-H82</strain>
        <tissue evidence="10">Testes</tissue>
    </source>
</reference>
<evidence type="ECO:0000256" key="2">
    <source>
        <dbReference type="ARBA" id="ARBA00022737"/>
    </source>
</evidence>
<dbReference type="GeneID" id="118407670"/>
<dbReference type="Proteomes" id="UP000001554">
    <property type="component" value="Unplaced"/>
</dbReference>
<feature type="region of interest" description="Disordered" evidence="7">
    <location>
        <begin position="1"/>
        <end position="32"/>
    </location>
</feature>
<dbReference type="Pfam" id="PF00096">
    <property type="entry name" value="zf-C2H2"/>
    <property type="match status" value="1"/>
</dbReference>
<feature type="domain" description="C2H2-type" evidence="8">
    <location>
        <begin position="154"/>
        <end position="181"/>
    </location>
</feature>
<dbReference type="GO" id="GO:0006357">
    <property type="term" value="P:regulation of transcription by RNA polymerase II"/>
    <property type="evidence" value="ECO:0000318"/>
    <property type="project" value="GO_Central"/>
</dbReference>
<evidence type="ECO:0000256" key="6">
    <source>
        <dbReference type="PROSITE-ProRule" id="PRU00042"/>
    </source>
</evidence>
<keyword evidence="1" id="KW-0479">Metal-binding</keyword>
<dbReference type="PANTHER" id="PTHR24393">
    <property type="entry name" value="ZINC FINGER PROTEIN"/>
    <property type="match status" value="1"/>
</dbReference>